<name>A0A8H4AEC1_GIGMA</name>
<comment type="caution">
    <text evidence="1">The sequence shown here is derived from an EMBL/GenBank/DDBJ whole genome shotgun (WGS) entry which is preliminary data.</text>
</comment>
<accession>A0A8H4AEC1</accession>
<dbReference type="EMBL" id="WTPW01000727">
    <property type="protein sequence ID" value="KAF0484875.1"/>
    <property type="molecule type" value="Genomic_DNA"/>
</dbReference>
<keyword evidence="2" id="KW-1185">Reference proteome</keyword>
<proteinExistence type="predicted"/>
<protein>
    <submittedName>
        <fullName evidence="1">Uncharacterized protein</fullName>
    </submittedName>
</protein>
<dbReference type="OrthoDB" id="2428595at2759"/>
<evidence type="ECO:0000313" key="1">
    <source>
        <dbReference type="EMBL" id="KAF0484875.1"/>
    </source>
</evidence>
<organism evidence="1 2">
    <name type="scientific">Gigaspora margarita</name>
    <dbReference type="NCBI Taxonomy" id="4874"/>
    <lineage>
        <taxon>Eukaryota</taxon>
        <taxon>Fungi</taxon>
        <taxon>Fungi incertae sedis</taxon>
        <taxon>Mucoromycota</taxon>
        <taxon>Glomeromycotina</taxon>
        <taxon>Glomeromycetes</taxon>
        <taxon>Diversisporales</taxon>
        <taxon>Gigasporaceae</taxon>
        <taxon>Gigaspora</taxon>
    </lineage>
</organism>
<dbReference type="AlphaFoldDB" id="A0A8H4AEC1"/>
<sequence>MMCSHDLSPNPICMDPLLCSVFMEKDDIPFSSGEVSAVAYDKLKKLAQIQTESGPRMDLRATFMSISQEVLIKKNGRE</sequence>
<evidence type="ECO:0000313" key="2">
    <source>
        <dbReference type="Proteomes" id="UP000439903"/>
    </source>
</evidence>
<dbReference type="Proteomes" id="UP000439903">
    <property type="component" value="Unassembled WGS sequence"/>
</dbReference>
<gene>
    <name evidence="1" type="ORF">F8M41_022911</name>
</gene>
<reference evidence="1 2" key="1">
    <citation type="journal article" date="2019" name="Environ. Microbiol.">
        <title>At the nexus of three kingdoms: the genome of the mycorrhizal fungus Gigaspora margarita provides insights into plant, endobacterial and fungal interactions.</title>
        <authorList>
            <person name="Venice F."/>
            <person name="Ghignone S."/>
            <person name="Salvioli di Fossalunga A."/>
            <person name="Amselem J."/>
            <person name="Novero M."/>
            <person name="Xianan X."/>
            <person name="Sedzielewska Toro K."/>
            <person name="Morin E."/>
            <person name="Lipzen A."/>
            <person name="Grigoriev I.V."/>
            <person name="Henrissat B."/>
            <person name="Martin F.M."/>
            <person name="Bonfante P."/>
        </authorList>
    </citation>
    <scope>NUCLEOTIDE SEQUENCE [LARGE SCALE GENOMIC DNA]</scope>
    <source>
        <strain evidence="1 2">BEG34</strain>
    </source>
</reference>